<name>A0A919IR65_9ACTN</name>
<sequence>MFSFHGTSTAQVVTATADVQAQVRDIGRVLAALPLSPQVKAAGRLELATVEAALAAPEIDREQIADVVHRLTETLTRAGAFLLAGRALHEPIGAVAGWLGAPGDPIVRLLG</sequence>
<organism evidence="1 2">
    <name type="scientific">Actinoplanes cyaneus</name>
    <dbReference type="NCBI Taxonomy" id="52696"/>
    <lineage>
        <taxon>Bacteria</taxon>
        <taxon>Bacillati</taxon>
        <taxon>Actinomycetota</taxon>
        <taxon>Actinomycetes</taxon>
        <taxon>Micromonosporales</taxon>
        <taxon>Micromonosporaceae</taxon>
        <taxon>Actinoplanes</taxon>
    </lineage>
</organism>
<protein>
    <submittedName>
        <fullName evidence="1">Uncharacterized protein</fullName>
    </submittedName>
</protein>
<evidence type="ECO:0000313" key="1">
    <source>
        <dbReference type="EMBL" id="GID69521.1"/>
    </source>
</evidence>
<reference evidence="1" key="1">
    <citation type="submission" date="2021-01" db="EMBL/GenBank/DDBJ databases">
        <title>Whole genome shotgun sequence of Actinoplanes cyaneus NBRC 14990.</title>
        <authorList>
            <person name="Komaki H."/>
            <person name="Tamura T."/>
        </authorList>
    </citation>
    <scope>NUCLEOTIDE SEQUENCE</scope>
    <source>
        <strain evidence="1">NBRC 14990</strain>
    </source>
</reference>
<comment type="caution">
    <text evidence="1">The sequence shown here is derived from an EMBL/GenBank/DDBJ whole genome shotgun (WGS) entry which is preliminary data.</text>
</comment>
<dbReference type="AlphaFoldDB" id="A0A919IR65"/>
<dbReference type="Proteomes" id="UP000619479">
    <property type="component" value="Unassembled WGS sequence"/>
</dbReference>
<dbReference type="RefSeq" id="WP_203752031.1">
    <property type="nucleotide sequence ID" value="NZ_BAAAUC010000005.1"/>
</dbReference>
<proteinExistence type="predicted"/>
<dbReference type="EMBL" id="BOMH01000062">
    <property type="protein sequence ID" value="GID69521.1"/>
    <property type="molecule type" value="Genomic_DNA"/>
</dbReference>
<keyword evidence="2" id="KW-1185">Reference proteome</keyword>
<accession>A0A919IR65</accession>
<evidence type="ECO:0000313" key="2">
    <source>
        <dbReference type="Proteomes" id="UP000619479"/>
    </source>
</evidence>
<gene>
    <name evidence="1" type="ORF">Acy02nite_74020</name>
</gene>